<dbReference type="Proteomes" id="UP000298179">
    <property type="component" value="Unassembled WGS sequence"/>
</dbReference>
<dbReference type="EMBL" id="SOZD01000008">
    <property type="protein sequence ID" value="TFF18676.1"/>
    <property type="molecule type" value="Genomic_DNA"/>
</dbReference>
<sequence length="97" mass="11257">MRAELLIRERRQVAPDAFIDAKVWRVPLPVRASDHAFKYSLALVAGDVCVFRYDNEAGKGDHLHRGSVELPYRFVSIEKLMNDFIGDVREWLMQRTP</sequence>
<protein>
    <submittedName>
        <fullName evidence="1">Uncharacterized protein</fullName>
    </submittedName>
</protein>
<reference evidence="1 2" key="1">
    <citation type="submission" date="2019-03" db="EMBL/GenBank/DDBJ databases">
        <title>Jiella endophytica sp. nov., a novel endophytic bacterium isolated from root of Ficus microcarpa Linn. f.</title>
        <authorList>
            <person name="Tuo L."/>
        </authorList>
    </citation>
    <scope>NUCLEOTIDE SEQUENCE [LARGE SCALE GENOMIC DNA]</scope>
    <source>
        <strain evidence="1 2">CBS5Q-3</strain>
    </source>
</reference>
<evidence type="ECO:0000313" key="2">
    <source>
        <dbReference type="Proteomes" id="UP000298179"/>
    </source>
</evidence>
<keyword evidence="2" id="KW-1185">Reference proteome</keyword>
<dbReference type="Pfam" id="PF20126">
    <property type="entry name" value="TumE"/>
    <property type="match status" value="1"/>
</dbReference>
<dbReference type="AlphaFoldDB" id="A0A4Y8RBX6"/>
<name>A0A4Y8RBX6_9HYPH</name>
<dbReference type="OrthoDB" id="7451512at2"/>
<evidence type="ECO:0000313" key="1">
    <source>
        <dbReference type="EMBL" id="TFF18676.1"/>
    </source>
</evidence>
<dbReference type="InterPro" id="IPR045397">
    <property type="entry name" value="TumE-like"/>
</dbReference>
<gene>
    <name evidence="1" type="ORF">E3C22_20825</name>
</gene>
<dbReference type="RefSeq" id="WP_134763816.1">
    <property type="nucleotide sequence ID" value="NZ_SOZD01000008.1"/>
</dbReference>
<comment type="caution">
    <text evidence="1">The sequence shown here is derived from an EMBL/GenBank/DDBJ whole genome shotgun (WGS) entry which is preliminary data.</text>
</comment>
<proteinExistence type="predicted"/>
<organism evidence="1 2">
    <name type="scientific">Jiella endophytica</name>
    <dbReference type="NCBI Taxonomy" id="2558362"/>
    <lineage>
        <taxon>Bacteria</taxon>
        <taxon>Pseudomonadati</taxon>
        <taxon>Pseudomonadota</taxon>
        <taxon>Alphaproteobacteria</taxon>
        <taxon>Hyphomicrobiales</taxon>
        <taxon>Aurantimonadaceae</taxon>
        <taxon>Jiella</taxon>
    </lineage>
</organism>
<accession>A0A4Y8RBX6</accession>